<feature type="transmembrane region" description="Helical" evidence="1">
    <location>
        <begin position="12"/>
        <end position="30"/>
    </location>
</feature>
<sequence>MSIIKIITGINWVLIAIFGYYVVWALLQVSKPSHEMPGVETIIKVTGLIFLLSLIGLNLASHSWMKIVAFILGLLLLLIIYSFRDN</sequence>
<keyword evidence="1" id="KW-1133">Transmembrane helix</keyword>
<evidence type="ECO:0000313" key="2">
    <source>
        <dbReference type="EMBL" id="WAC12553.1"/>
    </source>
</evidence>
<name>A0A9E8NC31_9BACT</name>
<evidence type="ECO:0000256" key="1">
    <source>
        <dbReference type="SAM" id="Phobius"/>
    </source>
</evidence>
<dbReference type="RefSeq" id="WP_244823253.1">
    <property type="nucleotide sequence ID" value="NZ_CP112998.1"/>
</dbReference>
<dbReference type="EMBL" id="CP112998">
    <property type="protein sequence ID" value="WAC12553.1"/>
    <property type="molecule type" value="Genomic_DNA"/>
</dbReference>
<accession>A0A9E8NC31</accession>
<keyword evidence="1" id="KW-0812">Transmembrane</keyword>
<dbReference type="AlphaFoldDB" id="A0A9E8NC31"/>
<feature type="transmembrane region" description="Helical" evidence="1">
    <location>
        <begin position="67"/>
        <end position="83"/>
    </location>
</feature>
<gene>
    <name evidence="2" type="ORF">ON006_01035</name>
</gene>
<reference evidence="2" key="1">
    <citation type="submission" date="2022-11" db="EMBL/GenBank/DDBJ databases">
        <title>Dyadobacter pollutisoli sp. nov., isolated from plastic dumped soil.</title>
        <authorList>
            <person name="Kim J.M."/>
            <person name="Kim K.R."/>
            <person name="Lee J.K."/>
            <person name="Hao L."/>
            <person name="Jeon C.O."/>
        </authorList>
    </citation>
    <scope>NUCLEOTIDE SEQUENCE</scope>
    <source>
        <strain evidence="2">U1</strain>
    </source>
</reference>
<keyword evidence="1" id="KW-0472">Membrane</keyword>
<organism evidence="2 3">
    <name type="scientific">Dyadobacter pollutisoli</name>
    <dbReference type="NCBI Taxonomy" id="2910158"/>
    <lineage>
        <taxon>Bacteria</taxon>
        <taxon>Pseudomonadati</taxon>
        <taxon>Bacteroidota</taxon>
        <taxon>Cytophagia</taxon>
        <taxon>Cytophagales</taxon>
        <taxon>Spirosomataceae</taxon>
        <taxon>Dyadobacter</taxon>
    </lineage>
</organism>
<feature type="transmembrane region" description="Helical" evidence="1">
    <location>
        <begin position="42"/>
        <end position="60"/>
    </location>
</feature>
<protein>
    <submittedName>
        <fullName evidence="2">Uncharacterized protein</fullName>
    </submittedName>
</protein>
<proteinExistence type="predicted"/>
<keyword evidence="3" id="KW-1185">Reference proteome</keyword>
<evidence type="ECO:0000313" key="3">
    <source>
        <dbReference type="Proteomes" id="UP001164653"/>
    </source>
</evidence>
<dbReference type="Proteomes" id="UP001164653">
    <property type="component" value="Chromosome"/>
</dbReference>
<dbReference type="KEGG" id="dpf:ON006_01035"/>